<dbReference type="AlphaFoldDB" id="A0A9W7LBX6"/>
<keyword evidence="1" id="KW-0472">Membrane</keyword>
<protein>
    <submittedName>
        <fullName evidence="2">Uncharacterized protein</fullName>
    </submittedName>
</protein>
<keyword evidence="3" id="KW-1185">Reference proteome</keyword>
<dbReference type="Proteomes" id="UP001165065">
    <property type="component" value="Unassembled WGS sequence"/>
</dbReference>
<feature type="transmembrane region" description="Helical" evidence="1">
    <location>
        <begin position="92"/>
        <end position="109"/>
    </location>
</feature>
<proteinExistence type="predicted"/>
<reference evidence="3" key="1">
    <citation type="journal article" date="2023" name="Commun. Biol.">
        <title>Genome analysis of Parmales, the sister group of diatoms, reveals the evolutionary specialization of diatoms from phago-mixotrophs to photoautotrophs.</title>
        <authorList>
            <person name="Ban H."/>
            <person name="Sato S."/>
            <person name="Yoshikawa S."/>
            <person name="Yamada K."/>
            <person name="Nakamura Y."/>
            <person name="Ichinomiya M."/>
            <person name="Sato N."/>
            <person name="Blanc-Mathieu R."/>
            <person name="Endo H."/>
            <person name="Kuwata A."/>
            <person name="Ogata H."/>
        </authorList>
    </citation>
    <scope>NUCLEOTIDE SEQUENCE [LARGE SCALE GENOMIC DNA]</scope>
</reference>
<accession>A0A9W7LBX6</accession>
<evidence type="ECO:0000313" key="3">
    <source>
        <dbReference type="Proteomes" id="UP001165065"/>
    </source>
</evidence>
<keyword evidence="1" id="KW-0812">Transmembrane</keyword>
<feature type="transmembrane region" description="Helical" evidence="1">
    <location>
        <begin position="62"/>
        <end position="80"/>
    </location>
</feature>
<sequence length="136" mass="15127">MPPPASPILQYLKSFPLPPLTRLLRWHATVSCALGSIGVLLPHHFWWGNIGENHLALEYLRLYSASLLTSSYLLFTLSSLKSPQTRYHITRSFVLLYALHFIVLLRAQLTGGELHGGMGWLGVIMSAALAGMYGDH</sequence>
<evidence type="ECO:0000313" key="2">
    <source>
        <dbReference type="EMBL" id="GMI44017.1"/>
    </source>
</evidence>
<dbReference type="EMBL" id="BRYA01001466">
    <property type="protein sequence ID" value="GMI44017.1"/>
    <property type="molecule type" value="Genomic_DNA"/>
</dbReference>
<feature type="transmembrane region" description="Helical" evidence="1">
    <location>
        <begin position="115"/>
        <end position="134"/>
    </location>
</feature>
<evidence type="ECO:0000256" key="1">
    <source>
        <dbReference type="SAM" id="Phobius"/>
    </source>
</evidence>
<dbReference type="OrthoDB" id="10545651at2759"/>
<organism evidence="2 3">
    <name type="scientific">Triparma columacea</name>
    <dbReference type="NCBI Taxonomy" id="722753"/>
    <lineage>
        <taxon>Eukaryota</taxon>
        <taxon>Sar</taxon>
        <taxon>Stramenopiles</taxon>
        <taxon>Ochrophyta</taxon>
        <taxon>Bolidophyceae</taxon>
        <taxon>Parmales</taxon>
        <taxon>Triparmaceae</taxon>
        <taxon>Triparma</taxon>
    </lineage>
</organism>
<feature type="transmembrane region" description="Helical" evidence="1">
    <location>
        <begin position="23"/>
        <end position="42"/>
    </location>
</feature>
<gene>
    <name evidence="2" type="ORF">TrCOL_g12714</name>
</gene>
<name>A0A9W7LBX6_9STRA</name>
<comment type="caution">
    <text evidence="2">The sequence shown here is derived from an EMBL/GenBank/DDBJ whole genome shotgun (WGS) entry which is preliminary data.</text>
</comment>
<keyword evidence="1" id="KW-1133">Transmembrane helix</keyword>